<dbReference type="GO" id="GO:0046872">
    <property type="term" value="F:metal ion binding"/>
    <property type="evidence" value="ECO:0007669"/>
    <property type="project" value="UniProtKB-KW"/>
</dbReference>
<evidence type="ECO:0000256" key="1">
    <source>
        <dbReference type="ARBA" id="ARBA00001966"/>
    </source>
</evidence>
<evidence type="ECO:0000256" key="4">
    <source>
        <dbReference type="ARBA" id="ARBA00023004"/>
    </source>
</evidence>
<sequence length="423" mass="49760">MSANCLFIWADSGLSTKSNHVNAPYHFVHIGEVLDYVERNLGEEIDLLDIEAEQTEFQDIMSKIIHTNYKAIAFYINTENLQNTIKLQNYIKEMLPDCKTIGYGEMAIYLPKFFRNTNFDAIVSRECDQEIAILDFFQYCLGRTNEEDMRGVIVIKNKQLINCKSGEFLDPEEWGYTNTKKVPLEKYFDMEKKQQIVITVARGCPYNCPYCNAVLYYGKKERWRDAKDIVNYIEGLNYPYYKFFAPDFTLNEEKAMELCKEIIKSKKTIKWSCTTRPDLLKNEELIKTMAESGCYKIAIGIESVEKEDLKNINKRYQSKVIVEGIKLLQKYNIEYKALVMFGLPNQTKKSIEYTLNFLNSYGVKIRPTAYTPFYEMNHNMNEEQIAKYDKRTYYEGIPNLSYRNFLRLIYDTNHYKEILKEGC</sequence>
<dbReference type="GO" id="GO:0051539">
    <property type="term" value="F:4 iron, 4 sulfur cluster binding"/>
    <property type="evidence" value="ECO:0007669"/>
    <property type="project" value="UniProtKB-KW"/>
</dbReference>
<dbReference type="EMBL" id="DVNH01000010">
    <property type="protein sequence ID" value="HIU51241.1"/>
    <property type="molecule type" value="Genomic_DNA"/>
</dbReference>
<evidence type="ECO:0000259" key="6">
    <source>
        <dbReference type="PROSITE" id="PS51918"/>
    </source>
</evidence>
<dbReference type="SUPFAM" id="SSF102114">
    <property type="entry name" value="Radical SAM enzymes"/>
    <property type="match status" value="1"/>
</dbReference>
<reference evidence="7" key="2">
    <citation type="journal article" date="2021" name="PeerJ">
        <title>Extensive microbial diversity within the chicken gut microbiome revealed by metagenomics and culture.</title>
        <authorList>
            <person name="Gilroy R."/>
            <person name="Ravi A."/>
            <person name="Getino M."/>
            <person name="Pursley I."/>
            <person name="Horton D.L."/>
            <person name="Alikhan N.F."/>
            <person name="Baker D."/>
            <person name="Gharbi K."/>
            <person name="Hall N."/>
            <person name="Watson M."/>
            <person name="Adriaenssens E.M."/>
            <person name="Foster-Nyarko E."/>
            <person name="Jarju S."/>
            <person name="Secka A."/>
            <person name="Antonio M."/>
            <person name="Oren A."/>
            <person name="Chaudhuri R.R."/>
            <person name="La Ragione R."/>
            <person name="Hildebrand F."/>
            <person name="Pallen M.J."/>
        </authorList>
    </citation>
    <scope>NUCLEOTIDE SEQUENCE</scope>
    <source>
        <strain evidence="7">CHK195-15760</strain>
    </source>
</reference>
<proteinExistence type="predicted"/>
<dbReference type="CDD" id="cd01335">
    <property type="entry name" value="Radical_SAM"/>
    <property type="match status" value="1"/>
</dbReference>
<dbReference type="InterPro" id="IPR034466">
    <property type="entry name" value="Methyltransferase_Class_B"/>
</dbReference>
<protein>
    <submittedName>
        <fullName evidence="7">Radical SAM protein</fullName>
    </submittedName>
</protein>
<evidence type="ECO:0000256" key="3">
    <source>
        <dbReference type="ARBA" id="ARBA00022723"/>
    </source>
</evidence>
<reference evidence="7" key="1">
    <citation type="submission" date="2020-10" db="EMBL/GenBank/DDBJ databases">
        <authorList>
            <person name="Gilroy R."/>
        </authorList>
    </citation>
    <scope>NUCLEOTIDE SEQUENCE</scope>
    <source>
        <strain evidence="7">CHK195-15760</strain>
    </source>
</reference>
<dbReference type="Proteomes" id="UP000824093">
    <property type="component" value="Unassembled WGS sequence"/>
</dbReference>
<dbReference type="InterPro" id="IPR006638">
    <property type="entry name" value="Elp3/MiaA/NifB-like_rSAM"/>
</dbReference>
<keyword evidence="2" id="KW-0949">S-adenosyl-L-methionine</keyword>
<dbReference type="PANTHER" id="PTHR43409">
    <property type="entry name" value="ANAEROBIC MAGNESIUM-PROTOPORPHYRIN IX MONOMETHYL ESTER CYCLASE-RELATED"/>
    <property type="match status" value="1"/>
</dbReference>
<dbReference type="GO" id="GO:0003824">
    <property type="term" value="F:catalytic activity"/>
    <property type="evidence" value="ECO:0007669"/>
    <property type="project" value="InterPro"/>
</dbReference>
<organism evidence="7 8">
    <name type="scientific">Candidatus Merdicola faecigallinarum</name>
    <dbReference type="NCBI Taxonomy" id="2840862"/>
    <lineage>
        <taxon>Bacteria</taxon>
        <taxon>Bacillati</taxon>
        <taxon>Bacillota</taxon>
        <taxon>Clostridia</taxon>
        <taxon>Candidatus Merdicola</taxon>
    </lineage>
</organism>
<dbReference type="InterPro" id="IPR023404">
    <property type="entry name" value="rSAM_horseshoe"/>
</dbReference>
<keyword evidence="3" id="KW-0479">Metal-binding</keyword>
<dbReference type="InterPro" id="IPR007197">
    <property type="entry name" value="rSAM"/>
</dbReference>
<evidence type="ECO:0000256" key="5">
    <source>
        <dbReference type="ARBA" id="ARBA00023014"/>
    </source>
</evidence>
<dbReference type="SFLD" id="SFLDS00029">
    <property type="entry name" value="Radical_SAM"/>
    <property type="match status" value="1"/>
</dbReference>
<name>A0A9D1M078_9FIRM</name>
<feature type="domain" description="Radical SAM core" evidence="6">
    <location>
        <begin position="188"/>
        <end position="407"/>
    </location>
</feature>
<evidence type="ECO:0000256" key="2">
    <source>
        <dbReference type="ARBA" id="ARBA00022691"/>
    </source>
</evidence>
<evidence type="ECO:0000313" key="7">
    <source>
        <dbReference type="EMBL" id="HIU51241.1"/>
    </source>
</evidence>
<dbReference type="Gene3D" id="3.80.30.20">
    <property type="entry name" value="tm_1862 like domain"/>
    <property type="match status" value="1"/>
</dbReference>
<comment type="cofactor">
    <cofactor evidence="1">
        <name>[4Fe-4S] cluster</name>
        <dbReference type="ChEBI" id="CHEBI:49883"/>
    </cofactor>
</comment>
<dbReference type="Pfam" id="PF04055">
    <property type="entry name" value="Radical_SAM"/>
    <property type="match status" value="1"/>
</dbReference>
<dbReference type="InterPro" id="IPR051198">
    <property type="entry name" value="BchE-like"/>
</dbReference>
<dbReference type="PANTHER" id="PTHR43409:SF16">
    <property type="entry name" value="SLR0320 PROTEIN"/>
    <property type="match status" value="1"/>
</dbReference>
<comment type="caution">
    <text evidence="7">The sequence shown here is derived from an EMBL/GenBank/DDBJ whole genome shotgun (WGS) entry which is preliminary data.</text>
</comment>
<dbReference type="SMART" id="SM00729">
    <property type="entry name" value="Elp3"/>
    <property type="match status" value="1"/>
</dbReference>
<dbReference type="AlphaFoldDB" id="A0A9D1M078"/>
<keyword evidence="4" id="KW-0408">Iron</keyword>
<dbReference type="SFLD" id="SFLDG01123">
    <property type="entry name" value="methyltransferase_(Class_B)"/>
    <property type="match status" value="1"/>
</dbReference>
<gene>
    <name evidence="7" type="ORF">IAB70_01235</name>
</gene>
<dbReference type="GO" id="GO:0005829">
    <property type="term" value="C:cytosol"/>
    <property type="evidence" value="ECO:0007669"/>
    <property type="project" value="TreeGrafter"/>
</dbReference>
<dbReference type="InterPro" id="IPR058240">
    <property type="entry name" value="rSAM_sf"/>
</dbReference>
<dbReference type="SFLD" id="SFLDG01082">
    <property type="entry name" value="B12-binding_domain_containing"/>
    <property type="match status" value="1"/>
</dbReference>
<dbReference type="PROSITE" id="PS51918">
    <property type="entry name" value="RADICAL_SAM"/>
    <property type="match status" value="1"/>
</dbReference>
<keyword evidence="5" id="KW-0411">Iron-sulfur</keyword>
<accession>A0A9D1M078</accession>
<evidence type="ECO:0000313" key="8">
    <source>
        <dbReference type="Proteomes" id="UP000824093"/>
    </source>
</evidence>
<dbReference type="Gene3D" id="3.40.50.280">
    <property type="entry name" value="Cobalamin-binding domain"/>
    <property type="match status" value="1"/>
</dbReference>